<dbReference type="Proteomes" id="UP000000379">
    <property type="component" value="Chromosome"/>
</dbReference>
<evidence type="ECO:0000313" key="2">
    <source>
        <dbReference type="EMBL" id="ADI13586.1"/>
    </source>
</evidence>
<proteinExistence type="predicted"/>
<dbReference type="KEGG" id="tra:Trad_0449"/>
<organism evidence="2 3">
    <name type="scientific">Truepera radiovictrix (strain DSM 17093 / CIP 108686 / LMG 22925 / RQ-24)</name>
    <dbReference type="NCBI Taxonomy" id="649638"/>
    <lineage>
        <taxon>Bacteria</taxon>
        <taxon>Thermotogati</taxon>
        <taxon>Deinococcota</taxon>
        <taxon>Deinococci</taxon>
        <taxon>Trueperales</taxon>
        <taxon>Trueperaceae</taxon>
        <taxon>Truepera</taxon>
    </lineage>
</organism>
<evidence type="ECO:0000313" key="3">
    <source>
        <dbReference type="Proteomes" id="UP000000379"/>
    </source>
</evidence>
<name>D7CS54_TRURR</name>
<dbReference type="EMBL" id="CP002049">
    <property type="protein sequence ID" value="ADI13586.1"/>
    <property type="molecule type" value="Genomic_DNA"/>
</dbReference>
<keyword evidence="1" id="KW-0472">Membrane</keyword>
<dbReference type="AlphaFoldDB" id="D7CS54"/>
<keyword evidence="3" id="KW-1185">Reference proteome</keyword>
<reference evidence="3" key="1">
    <citation type="submission" date="2010-05" db="EMBL/GenBank/DDBJ databases">
        <title>The complete genome of Truepera radiovictris DSM 17093.</title>
        <authorList>
            <consortium name="US DOE Joint Genome Institute (JGI-PGF)"/>
            <person name="Lucas S."/>
            <person name="Copeland A."/>
            <person name="Lapidus A."/>
            <person name="Glavina del Rio T."/>
            <person name="Dalin E."/>
            <person name="Tice H."/>
            <person name="Bruce D."/>
            <person name="Goodwin L."/>
            <person name="Pitluck S."/>
            <person name="Kyrpides N."/>
            <person name="Mavromatis K."/>
            <person name="Ovchinnikova G."/>
            <person name="Munk A.C."/>
            <person name="Detter J.C."/>
            <person name="Han C."/>
            <person name="Tapia R."/>
            <person name="Land M."/>
            <person name="Hauser L."/>
            <person name="Markowitz V."/>
            <person name="Cheng J.-F."/>
            <person name="Hugenholtz P."/>
            <person name="Woyke T."/>
            <person name="Wu D."/>
            <person name="Tindall B."/>
            <person name="Pomrenke H.G."/>
            <person name="Brambilla E."/>
            <person name="Klenk H.-P."/>
            <person name="Eisen J.A."/>
        </authorList>
    </citation>
    <scope>NUCLEOTIDE SEQUENCE [LARGE SCALE GENOMIC DNA]</scope>
    <source>
        <strain evidence="3">DSM 17093 / CIP 108686 / LMG 22925 / RQ-24</strain>
    </source>
</reference>
<sequence length="81" mass="8448">MLFLAVICFVLAGFGVLWTVRSFATKDKTPTERADLDKAGGIIFTLVSLAVGGVALYLYASGFLAPDPGLDPSTALAQLLA</sequence>
<feature type="transmembrane region" description="Helical" evidence="1">
    <location>
        <begin position="38"/>
        <end position="60"/>
    </location>
</feature>
<keyword evidence="1" id="KW-0812">Transmembrane</keyword>
<evidence type="ECO:0000256" key="1">
    <source>
        <dbReference type="SAM" id="Phobius"/>
    </source>
</evidence>
<dbReference type="HOGENOM" id="CLU_2572885_0_0_0"/>
<keyword evidence="1" id="KW-1133">Transmembrane helix</keyword>
<reference evidence="2 3" key="2">
    <citation type="journal article" date="2011" name="Stand. Genomic Sci.">
        <title>Complete genome sequence of Truepera radiovictrix type strain (RQ-24).</title>
        <authorList>
            <person name="Ivanova N."/>
            <person name="Rohde C."/>
            <person name="Munk C."/>
            <person name="Nolan M."/>
            <person name="Lucas S."/>
            <person name="Del Rio T.G."/>
            <person name="Tice H."/>
            <person name="Deshpande S."/>
            <person name="Cheng J.F."/>
            <person name="Tapia R."/>
            <person name="Han C."/>
            <person name="Goodwin L."/>
            <person name="Pitluck S."/>
            <person name="Liolios K."/>
            <person name="Mavromatis K."/>
            <person name="Mikhailova N."/>
            <person name="Pati A."/>
            <person name="Chen A."/>
            <person name="Palaniappan K."/>
            <person name="Land M."/>
            <person name="Hauser L."/>
            <person name="Chang Y.J."/>
            <person name="Jeffries C.D."/>
            <person name="Brambilla E."/>
            <person name="Rohde M."/>
            <person name="Goker M."/>
            <person name="Tindall B.J."/>
            <person name="Woyke T."/>
            <person name="Bristow J."/>
            <person name="Eisen J.A."/>
            <person name="Markowitz V."/>
            <person name="Hugenholtz P."/>
            <person name="Kyrpides N.C."/>
            <person name="Klenk H.P."/>
            <person name="Lapidus A."/>
        </authorList>
    </citation>
    <scope>NUCLEOTIDE SEQUENCE [LARGE SCALE GENOMIC DNA]</scope>
    <source>
        <strain evidence="3">DSM 17093 / CIP 108686 / LMG 22925 / RQ-24</strain>
    </source>
</reference>
<protein>
    <submittedName>
        <fullName evidence="2">Uncharacterized protein</fullName>
    </submittedName>
</protein>
<accession>D7CS54</accession>
<dbReference type="RefSeq" id="WP_013176966.1">
    <property type="nucleotide sequence ID" value="NC_014221.1"/>
</dbReference>
<gene>
    <name evidence="2" type="ordered locus">Trad_0449</name>
</gene>